<gene>
    <name evidence="2" type="ORF">HAX54_028533</name>
</gene>
<sequence>MVGRLQPHHHRSLKHHLQHLNSLLAFHKTLILHFAMVDAVSNRITTVYRSTTSNNNKRKLDQVASFESSSTTSSSRRTEPNGPLPPTPIQFFVRSFPRGKTQVIQAHSTDSVEFIHDKIKSIT</sequence>
<evidence type="ECO:0000313" key="3">
    <source>
        <dbReference type="Proteomes" id="UP000823775"/>
    </source>
</evidence>
<comment type="caution">
    <text evidence="2">The sequence shown here is derived from an EMBL/GenBank/DDBJ whole genome shotgun (WGS) entry which is preliminary data.</text>
</comment>
<accession>A0ABS8Y666</accession>
<feature type="non-terminal residue" evidence="2">
    <location>
        <position position="123"/>
    </location>
</feature>
<keyword evidence="3" id="KW-1185">Reference proteome</keyword>
<evidence type="ECO:0000313" key="2">
    <source>
        <dbReference type="EMBL" id="MCE5166877.1"/>
    </source>
</evidence>
<name>A0ABS8Y666_DATST</name>
<proteinExistence type="predicted"/>
<dbReference type="Proteomes" id="UP000823775">
    <property type="component" value="Unassembled WGS sequence"/>
</dbReference>
<evidence type="ECO:0000256" key="1">
    <source>
        <dbReference type="SAM" id="MobiDB-lite"/>
    </source>
</evidence>
<dbReference type="EMBL" id="JACEIK010035065">
    <property type="protein sequence ID" value="MCE5166877.1"/>
    <property type="molecule type" value="Genomic_DNA"/>
</dbReference>
<protein>
    <submittedName>
        <fullName evidence="2">Uncharacterized protein</fullName>
    </submittedName>
</protein>
<organism evidence="2 3">
    <name type="scientific">Datura stramonium</name>
    <name type="common">Jimsonweed</name>
    <name type="synonym">Common thornapple</name>
    <dbReference type="NCBI Taxonomy" id="4076"/>
    <lineage>
        <taxon>Eukaryota</taxon>
        <taxon>Viridiplantae</taxon>
        <taxon>Streptophyta</taxon>
        <taxon>Embryophyta</taxon>
        <taxon>Tracheophyta</taxon>
        <taxon>Spermatophyta</taxon>
        <taxon>Magnoliopsida</taxon>
        <taxon>eudicotyledons</taxon>
        <taxon>Gunneridae</taxon>
        <taxon>Pentapetalae</taxon>
        <taxon>asterids</taxon>
        <taxon>lamiids</taxon>
        <taxon>Solanales</taxon>
        <taxon>Solanaceae</taxon>
        <taxon>Solanoideae</taxon>
        <taxon>Datureae</taxon>
        <taxon>Datura</taxon>
    </lineage>
</organism>
<feature type="region of interest" description="Disordered" evidence="1">
    <location>
        <begin position="49"/>
        <end position="88"/>
    </location>
</feature>
<reference evidence="2 3" key="1">
    <citation type="journal article" date="2021" name="BMC Genomics">
        <title>Datura genome reveals duplications of psychoactive alkaloid biosynthetic genes and high mutation rate following tissue culture.</title>
        <authorList>
            <person name="Rajewski A."/>
            <person name="Carter-House D."/>
            <person name="Stajich J."/>
            <person name="Litt A."/>
        </authorList>
    </citation>
    <scope>NUCLEOTIDE SEQUENCE [LARGE SCALE GENOMIC DNA]</scope>
    <source>
        <strain evidence="2">AR-01</strain>
    </source>
</reference>